<name>A0A918DTW7_9ACTN</name>
<comment type="caution">
    <text evidence="2">The sequence shown here is derived from an EMBL/GenBank/DDBJ whole genome shotgun (WGS) entry which is preliminary data.</text>
</comment>
<proteinExistence type="predicted"/>
<dbReference type="Proteomes" id="UP000641932">
    <property type="component" value="Unassembled WGS sequence"/>
</dbReference>
<dbReference type="InterPro" id="IPR035992">
    <property type="entry name" value="Ricin_B-like_lectins"/>
</dbReference>
<dbReference type="Gene3D" id="2.80.10.50">
    <property type="match status" value="1"/>
</dbReference>
<dbReference type="AlphaFoldDB" id="A0A918DTW7"/>
<organism evidence="2 3">
    <name type="scientific">Wenjunlia tyrosinilytica</name>
    <dbReference type="NCBI Taxonomy" id="1544741"/>
    <lineage>
        <taxon>Bacteria</taxon>
        <taxon>Bacillati</taxon>
        <taxon>Actinomycetota</taxon>
        <taxon>Actinomycetes</taxon>
        <taxon>Kitasatosporales</taxon>
        <taxon>Streptomycetaceae</taxon>
        <taxon>Wenjunlia</taxon>
    </lineage>
</organism>
<protein>
    <recommendedName>
        <fullName evidence="4">XRE family transcriptional regulator</fullName>
    </recommendedName>
</protein>
<evidence type="ECO:0000313" key="2">
    <source>
        <dbReference type="EMBL" id="GGO81914.1"/>
    </source>
</evidence>
<evidence type="ECO:0000313" key="3">
    <source>
        <dbReference type="Proteomes" id="UP000641932"/>
    </source>
</evidence>
<dbReference type="SUPFAM" id="SSF50370">
    <property type="entry name" value="Ricin B-like lectins"/>
    <property type="match status" value="1"/>
</dbReference>
<reference evidence="2" key="1">
    <citation type="journal article" date="2014" name="Int. J. Syst. Evol. Microbiol.">
        <title>Complete genome sequence of Corynebacterium casei LMG S-19264T (=DSM 44701T), isolated from a smear-ripened cheese.</title>
        <authorList>
            <consortium name="US DOE Joint Genome Institute (JGI-PGF)"/>
            <person name="Walter F."/>
            <person name="Albersmeier A."/>
            <person name="Kalinowski J."/>
            <person name="Ruckert C."/>
        </authorList>
    </citation>
    <scope>NUCLEOTIDE SEQUENCE</scope>
    <source>
        <strain evidence="2">CGMCC 4.7201</strain>
    </source>
</reference>
<evidence type="ECO:0008006" key="4">
    <source>
        <dbReference type="Google" id="ProtNLM"/>
    </source>
</evidence>
<reference evidence="2" key="2">
    <citation type="submission" date="2020-09" db="EMBL/GenBank/DDBJ databases">
        <authorList>
            <person name="Sun Q."/>
            <person name="Zhou Y."/>
        </authorList>
    </citation>
    <scope>NUCLEOTIDE SEQUENCE</scope>
    <source>
        <strain evidence="2">CGMCC 4.7201</strain>
    </source>
</reference>
<dbReference type="CDD" id="cd00161">
    <property type="entry name" value="beta-trefoil_Ricin-like"/>
    <property type="match status" value="1"/>
</dbReference>
<keyword evidence="3" id="KW-1185">Reference proteome</keyword>
<accession>A0A918DTW7</accession>
<evidence type="ECO:0000256" key="1">
    <source>
        <dbReference type="SAM" id="Phobius"/>
    </source>
</evidence>
<dbReference type="EMBL" id="BMMS01000002">
    <property type="protein sequence ID" value="GGO81914.1"/>
    <property type="molecule type" value="Genomic_DNA"/>
</dbReference>
<sequence length="300" mass="31001">MRHLKGWSGLTYRELTARAEAAGVVLPRSTVAGTLSRNALPRPEMVGAFVRACGLGDAEAAVWNETRALIASGLVEQAADGPAVPEHQGIPPRRIGLLVAAILGGAAAVVAIAVLIVAAGSGSSGSTGGAAPDTSPSPSYSPGALPAPGSYRLQLAYSALCLSERLGQSNGRLYQLPCGPSVPRFSLKKLGGDRWRLVTDHPEFGPGCTGVHGMSTKAGAHLEDDYCGDRGNAEVFRLETVMHPMVGLRLRPVHSELCLGVKGASTDQGAEVLQLACDDSAGEVFRLLPDLRGPGTAALR</sequence>
<keyword evidence="1" id="KW-0472">Membrane</keyword>
<keyword evidence="1" id="KW-0812">Transmembrane</keyword>
<keyword evidence="1" id="KW-1133">Transmembrane helix</keyword>
<feature type="transmembrane region" description="Helical" evidence="1">
    <location>
        <begin position="95"/>
        <end position="118"/>
    </location>
</feature>
<gene>
    <name evidence="2" type="ORF">GCM10012280_07310</name>
</gene>